<dbReference type="InterPro" id="IPR029044">
    <property type="entry name" value="Nucleotide-diphossugar_trans"/>
</dbReference>
<keyword evidence="3" id="KW-1185">Reference proteome</keyword>
<keyword evidence="2" id="KW-0808">Transferase</keyword>
<keyword evidence="2" id="KW-0328">Glycosyltransferase</keyword>
<sequence>MSHSQKGTSMRTHFLVLAYERPKGLATLLASIRAQQGFSGPVEITVLDNASRPHVSALLEAECLTYEARYVRHTQNAYMRGKRLLEDLVLDDGPNPDVVVHLDDDVVLDPGWLTSTTAVLKDGRHAACGSVEHWQGELVYSGQTELRFTELSRMTGTPLRCWEWEWQRVGTTAGTVPVDFAGHRALAVLGEAASTVRHDEVYRIGGEDLDYSLELRRELGDDALAIVTSALIQHRAHGEEDAPGFRTPDNVISSWRHFYAKWGFLRTNACTEAGMTLDQFVTAVTGDSGTGA</sequence>
<dbReference type="Pfam" id="PF00535">
    <property type="entry name" value="Glycos_transf_2"/>
    <property type="match status" value="1"/>
</dbReference>
<feature type="domain" description="Glycosyltransferase 2-like" evidence="1">
    <location>
        <begin position="16"/>
        <end position="147"/>
    </location>
</feature>
<dbReference type="SUPFAM" id="SSF53448">
    <property type="entry name" value="Nucleotide-diphospho-sugar transferases"/>
    <property type="match status" value="1"/>
</dbReference>
<dbReference type="EMBL" id="CP098740">
    <property type="protein sequence ID" value="UZK53928.1"/>
    <property type="molecule type" value="Genomic_DNA"/>
</dbReference>
<dbReference type="GO" id="GO:0016757">
    <property type="term" value="F:glycosyltransferase activity"/>
    <property type="evidence" value="ECO:0007669"/>
    <property type="project" value="UniProtKB-KW"/>
</dbReference>
<protein>
    <submittedName>
        <fullName evidence="2">Glycosyltransferase</fullName>
        <ecNumber evidence="2">2.4.-.-</ecNumber>
    </submittedName>
</protein>
<evidence type="ECO:0000313" key="2">
    <source>
        <dbReference type="EMBL" id="UZK53928.1"/>
    </source>
</evidence>
<dbReference type="RefSeq" id="WP_265540161.1">
    <property type="nucleotide sequence ID" value="NZ_CP098740.1"/>
</dbReference>
<evidence type="ECO:0000259" key="1">
    <source>
        <dbReference type="Pfam" id="PF00535"/>
    </source>
</evidence>
<dbReference type="Gene3D" id="3.90.550.10">
    <property type="entry name" value="Spore Coat Polysaccharide Biosynthesis Protein SpsA, Chain A"/>
    <property type="match status" value="1"/>
</dbReference>
<dbReference type="InterPro" id="IPR001173">
    <property type="entry name" value="Glyco_trans_2-like"/>
</dbReference>
<accession>A0ABY6PP00</accession>
<name>A0ABY6PP00_9ACTN</name>
<evidence type="ECO:0000313" key="3">
    <source>
        <dbReference type="Proteomes" id="UP001164963"/>
    </source>
</evidence>
<dbReference type="EC" id="2.4.-.-" evidence="2"/>
<reference evidence="2" key="1">
    <citation type="journal article" date="2022" name="Front. Microbiol.">
        <title>Mirubactin C rescues the lethal effect of cell wall biosynthesis mutations in Bacillus subtilis.</title>
        <authorList>
            <person name="Kepplinger B."/>
            <person name="Wen X."/>
            <person name="Tyler A.R."/>
            <person name="Kim B.Y."/>
            <person name="Brown J."/>
            <person name="Banks P."/>
            <person name="Dashti Y."/>
            <person name="Mackenzie E.S."/>
            <person name="Wills C."/>
            <person name="Kawai Y."/>
            <person name="Waldron K.J."/>
            <person name="Allenby N.E.E."/>
            <person name="Wu L.J."/>
            <person name="Hall M.J."/>
            <person name="Errington J."/>
        </authorList>
    </citation>
    <scope>NUCLEOTIDE SEQUENCE</scope>
    <source>
        <strain evidence="2">MDA8-470</strain>
    </source>
</reference>
<dbReference type="Proteomes" id="UP001164963">
    <property type="component" value="Chromosome"/>
</dbReference>
<proteinExistence type="predicted"/>
<gene>
    <name evidence="2" type="ORF">NEH16_06955</name>
</gene>
<organism evidence="2 3">
    <name type="scientific">Streptomyces drozdowiczii</name>
    <dbReference type="NCBI Taxonomy" id="202862"/>
    <lineage>
        <taxon>Bacteria</taxon>
        <taxon>Bacillati</taxon>
        <taxon>Actinomycetota</taxon>
        <taxon>Actinomycetes</taxon>
        <taxon>Kitasatosporales</taxon>
        <taxon>Streptomycetaceae</taxon>
        <taxon>Streptomyces</taxon>
    </lineage>
</organism>